<dbReference type="EMBL" id="BTSX01000005">
    <property type="protein sequence ID" value="GMT00121.1"/>
    <property type="molecule type" value="Genomic_DNA"/>
</dbReference>
<evidence type="ECO:0000256" key="1">
    <source>
        <dbReference type="SAM" id="MobiDB-lite"/>
    </source>
</evidence>
<feature type="compositionally biased region" description="Basic and acidic residues" evidence="1">
    <location>
        <begin position="11"/>
        <end position="50"/>
    </location>
</feature>
<evidence type="ECO:0000313" key="2">
    <source>
        <dbReference type="EMBL" id="GMT00121.1"/>
    </source>
</evidence>
<feature type="compositionally biased region" description="Basic residues" evidence="1">
    <location>
        <begin position="1"/>
        <end position="10"/>
    </location>
</feature>
<feature type="compositionally biased region" description="Basic and acidic residues" evidence="1">
    <location>
        <begin position="76"/>
        <end position="90"/>
    </location>
</feature>
<gene>
    <name evidence="2" type="ORF">PENTCL1PPCAC_22295</name>
</gene>
<organism evidence="2 3">
    <name type="scientific">Pristionchus entomophagus</name>
    <dbReference type="NCBI Taxonomy" id="358040"/>
    <lineage>
        <taxon>Eukaryota</taxon>
        <taxon>Metazoa</taxon>
        <taxon>Ecdysozoa</taxon>
        <taxon>Nematoda</taxon>
        <taxon>Chromadorea</taxon>
        <taxon>Rhabditida</taxon>
        <taxon>Rhabditina</taxon>
        <taxon>Diplogasteromorpha</taxon>
        <taxon>Diplogasteroidea</taxon>
        <taxon>Neodiplogasteridae</taxon>
        <taxon>Pristionchus</taxon>
    </lineage>
</organism>
<dbReference type="AlphaFoldDB" id="A0AAV5TZT4"/>
<sequence length="176" mass="20678">MDPATKKKKKNYDEKLMNEEETKDRVEYEAGAKRKRERAEKKRKLEDELAKIYNELDEPKTNAQIQAEFRSRLRKGKDEEKRRRAEQRGEGDDDDYEDESDDDYSDEDDEPRRRSKMASVMKMMKDEPSRKRDKTYESRKKKTGRVSGGCSAPHVRITATIVDRLAIGGRAVETLR</sequence>
<reference evidence="2" key="1">
    <citation type="submission" date="2023-10" db="EMBL/GenBank/DDBJ databases">
        <title>Genome assembly of Pristionchus species.</title>
        <authorList>
            <person name="Yoshida K."/>
            <person name="Sommer R.J."/>
        </authorList>
    </citation>
    <scope>NUCLEOTIDE SEQUENCE</scope>
    <source>
        <strain evidence="2">RS0144</strain>
    </source>
</reference>
<keyword evidence="3" id="KW-1185">Reference proteome</keyword>
<feature type="non-terminal residue" evidence="2">
    <location>
        <position position="176"/>
    </location>
</feature>
<name>A0AAV5TZT4_9BILA</name>
<proteinExistence type="predicted"/>
<comment type="caution">
    <text evidence="2">The sequence shown here is derived from an EMBL/GenBank/DDBJ whole genome shotgun (WGS) entry which is preliminary data.</text>
</comment>
<feature type="compositionally biased region" description="Basic and acidic residues" evidence="1">
    <location>
        <begin position="123"/>
        <end position="138"/>
    </location>
</feature>
<accession>A0AAV5TZT4</accession>
<protein>
    <submittedName>
        <fullName evidence="2">Uncharacterized protein</fullName>
    </submittedName>
</protein>
<feature type="compositionally biased region" description="Acidic residues" evidence="1">
    <location>
        <begin position="91"/>
        <end position="109"/>
    </location>
</feature>
<evidence type="ECO:0000313" key="3">
    <source>
        <dbReference type="Proteomes" id="UP001432027"/>
    </source>
</evidence>
<dbReference type="Proteomes" id="UP001432027">
    <property type="component" value="Unassembled WGS sequence"/>
</dbReference>
<feature type="region of interest" description="Disordered" evidence="1">
    <location>
        <begin position="1"/>
        <end position="151"/>
    </location>
</feature>